<sequence length="190" mass="21717">FDDALAPLLSRSLVRTEIGEQALEMHRLVQLSMRTWLAAKKGRGRWVKESVRALCAAFPSGDYKTWEECKVLLPHVKEIVSLNTDDEEDLVNQAKSALRAGWYLLLRGEYRAAEGFFRMSTDTREKMLGREHPDTLTSVYHLAFLFHQQQHYPAACALYQRACDGCVKVLGTQHPITLACLDHYKSARKH</sequence>
<evidence type="ECO:0008006" key="3">
    <source>
        <dbReference type="Google" id="ProtNLM"/>
    </source>
</evidence>
<dbReference type="AlphaFoldDB" id="A0A6G1IFX6"/>
<evidence type="ECO:0000313" key="1">
    <source>
        <dbReference type="EMBL" id="KAF2676940.1"/>
    </source>
</evidence>
<dbReference type="SUPFAM" id="SSF48452">
    <property type="entry name" value="TPR-like"/>
    <property type="match status" value="1"/>
</dbReference>
<gene>
    <name evidence="1" type="ORF">K458DRAFT_320815</name>
</gene>
<dbReference type="Pfam" id="PF13374">
    <property type="entry name" value="TPR_10"/>
    <property type="match status" value="2"/>
</dbReference>
<dbReference type="EMBL" id="MU005628">
    <property type="protein sequence ID" value="KAF2676940.1"/>
    <property type="molecule type" value="Genomic_DNA"/>
</dbReference>
<dbReference type="InterPro" id="IPR011990">
    <property type="entry name" value="TPR-like_helical_dom_sf"/>
</dbReference>
<protein>
    <recommendedName>
        <fullName evidence="3">TPR-like protein</fullName>
    </recommendedName>
</protein>
<dbReference type="Proteomes" id="UP000799291">
    <property type="component" value="Unassembled WGS sequence"/>
</dbReference>
<accession>A0A6G1IFX6</accession>
<organism evidence="1 2">
    <name type="scientific">Lentithecium fluviatile CBS 122367</name>
    <dbReference type="NCBI Taxonomy" id="1168545"/>
    <lineage>
        <taxon>Eukaryota</taxon>
        <taxon>Fungi</taxon>
        <taxon>Dikarya</taxon>
        <taxon>Ascomycota</taxon>
        <taxon>Pezizomycotina</taxon>
        <taxon>Dothideomycetes</taxon>
        <taxon>Pleosporomycetidae</taxon>
        <taxon>Pleosporales</taxon>
        <taxon>Massarineae</taxon>
        <taxon>Lentitheciaceae</taxon>
        <taxon>Lentithecium</taxon>
    </lineage>
</organism>
<dbReference type="OrthoDB" id="5986190at2759"/>
<reference evidence="1" key="1">
    <citation type="journal article" date="2020" name="Stud. Mycol.">
        <title>101 Dothideomycetes genomes: a test case for predicting lifestyles and emergence of pathogens.</title>
        <authorList>
            <person name="Haridas S."/>
            <person name="Albert R."/>
            <person name="Binder M."/>
            <person name="Bloem J."/>
            <person name="Labutti K."/>
            <person name="Salamov A."/>
            <person name="Andreopoulos B."/>
            <person name="Baker S."/>
            <person name="Barry K."/>
            <person name="Bills G."/>
            <person name="Bluhm B."/>
            <person name="Cannon C."/>
            <person name="Castanera R."/>
            <person name="Culley D."/>
            <person name="Daum C."/>
            <person name="Ezra D."/>
            <person name="Gonzalez J."/>
            <person name="Henrissat B."/>
            <person name="Kuo A."/>
            <person name="Liang C."/>
            <person name="Lipzen A."/>
            <person name="Lutzoni F."/>
            <person name="Magnuson J."/>
            <person name="Mondo S."/>
            <person name="Nolan M."/>
            <person name="Ohm R."/>
            <person name="Pangilinan J."/>
            <person name="Park H.-J."/>
            <person name="Ramirez L."/>
            <person name="Alfaro M."/>
            <person name="Sun H."/>
            <person name="Tritt A."/>
            <person name="Yoshinaga Y."/>
            <person name="Zwiers L.-H."/>
            <person name="Turgeon B."/>
            <person name="Goodwin S."/>
            <person name="Spatafora J."/>
            <person name="Crous P."/>
            <person name="Grigoriev I."/>
        </authorList>
    </citation>
    <scope>NUCLEOTIDE SEQUENCE</scope>
    <source>
        <strain evidence="1">CBS 122367</strain>
    </source>
</reference>
<keyword evidence="2" id="KW-1185">Reference proteome</keyword>
<name>A0A6G1IFX6_9PLEO</name>
<feature type="non-terminal residue" evidence="1">
    <location>
        <position position="1"/>
    </location>
</feature>
<evidence type="ECO:0000313" key="2">
    <source>
        <dbReference type="Proteomes" id="UP000799291"/>
    </source>
</evidence>
<dbReference type="Gene3D" id="1.25.40.10">
    <property type="entry name" value="Tetratricopeptide repeat domain"/>
    <property type="match status" value="1"/>
</dbReference>
<proteinExistence type="predicted"/>